<evidence type="ECO:0000256" key="3">
    <source>
        <dbReference type="ARBA" id="ARBA00022491"/>
    </source>
</evidence>
<dbReference type="RefSeq" id="WP_004332699.1">
    <property type="nucleotide sequence ID" value="NZ_AMXE01000002.1"/>
</dbReference>
<dbReference type="AlphaFoldDB" id="N6ZE89"/>
<evidence type="ECO:0000256" key="7">
    <source>
        <dbReference type="ARBA" id="ARBA00033135"/>
    </source>
</evidence>
<evidence type="ECO:0000256" key="1">
    <source>
        <dbReference type="ARBA" id="ARBA00005230"/>
    </source>
</evidence>
<evidence type="ECO:0000256" key="6">
    <source>
        <dbReference type="ARBA" id="ARBA00029628"/>
    </source>
</evidence>
<accession>N6ZE89</accession>
<dbReference type="Gene3D" id="2.30.30.110">
    <property type="match status" value="1"/>
</dbReference>
<keyword evidence="3" id="KW-0678">Repressor</keyword>
<dbReference type="Pfam" id="PF01845">
    <property type="entry name" value="CcdB"/>
    <property type="match status" value="1"/>
</dbReference>
<evidence type="ECO:0000313" key="9">
    <source>
        <dbReference type="Proteomes" id="UP000013232"/>
    </source>
</evidence>
<dbReference type="OrthoDB" id="9813510at2"/>
<organism evidence="8 9">
    <name type="scientific">Thauera linaloolentis (strain DSM 12138 / JCM 21573 / CCUG 41526 / CIP 105981 / IAM 15112 / NBRC 102519 / 47Lol)</name>
    <dbReference type="NCBI Taxonomy" id="1123367"/>
    <lineage>
        <taxon>Bacteria</taxon>
        <taxon>Pseudomonadati</taxon>
        <taxon>Pseudomonadota</taxon>
        <taxon>Betaproteobacteria</taxon>
        <taxon>Rhodocyclales</taxon>
        <taxon>Zoogloeaceae</taxon>
        <taxon>Thauera</taxon>
    </lineage>
</organism>
<dbReference type="InterPro" id="IPR011067">
    <property type="entry name" value="Plasmid_toxin/cell-grow_inhib"/>
</dbReference>
<comment type="caution">
    <text evidence="8">The sequence shown here is derived from an EMBL/GenBank/DDBJ whole genome shotgun (WGS) entry which is preliminary data.</text>
</comment>
<dbReference type="STRING" id="1123367.GCA_000621305_02399"/>
<sequence>MQYGIYPNPGSHRRDIPFLVVVQNDHISSRTGASVVIPLRVGVAPIEVMNPLVDVPGHGAFVLSADEIFAIDNTRLRNPVGSLGMDDRMKIKPAVDLVIGDF</sequence>
<evidence type="ECO:0000313" key="8">
    <source>
        <dbReference type="EMBL" id="ENO90474.1"/>
    </source>
</evidence>
<dbReference type="InterPro" id="IPR002712">
    <property type="entry name" value="CcdB"/>
</dbReference>
<evidence type="ECO:0000256" key="4">
    <source>
        <dbReference type="ARBA" id="ARBA00023015"/>
    </source>
</evidence>
<keyword evidence="5" id="KW-0804">Transcription</keyword>
<keyword evidence="9" id="KW-1185">Reference proteome</keyword>
<dbReference type="SUPFAM" id="SSF50118">
    <property type="entry name" value="Cell growth inhibitor/plasmid maintenance toxic component"/>
    <property type="match status" value="1"/>
</dbReference>
<keyword evidence="4" id="KW-0805">Transcription regulation</keyword>
<dbReference type="EMBL" id="AMXE01000002">
    <property type="protein sequence ID" value="ENO90474.1"/>
    <property type="molecule type" value="Genomic_DNA"/>
</dbReference>
<dbReference type="Proteomes" id="UP000013232">
    <property type="component" value="Unassembled WGS sequence"/>
</dbReference>
<reference evidence="8 9" key="1">
    <citation type="submission" date="2012-09" db="EMBL/GenBank/DDBJ databases">
        <title>Draft Genome Sequences of 6 Strains from Genus Thauera.</title>
        <authorList>
            <person name="Liu B."/>
            <person name="Shapleigh J.P."/>
            <person name="Frostegard A.H."/>
        </authorList>
    </citation>
    <scope>NUCLEOTIDE SEQUENCE [LARGE SCALE GENOMIC DNA]</scope>
    <source>
        <strain evidence="9">47Lol / DSM 12138</strain>
    </source>
</reference>
<dbReference type="GO" id="GO:0006276">
    <property type="term" value="P:plasmid maintenance"/>
    <property type="evidence" value="ECO:0007669"/>
    <property type="project" value="InterPro"/>
</dbReference>
<evidence type="ECO:0000256" key="2">
    <source>
        <dbReference type="ARBA" id="ARBA00015075"/>
    </source>
</evidence>
<name>N6ZE89_THAL4</name>
<gene>
    <name evidence="8" type="ORF">C666_01180</name>
</gene>
<evidence type="ECO:0000256" key="5">
    <source>
        <dbReference type="ARBA" id="ARBA00023163"/>
    </source>
</evidence>
<comment type="similarity">
    <text evidence="1">Belongs to the CcdB toxin family.</text>
</comment>
<protein>
    <recommendedName>
        <fullName evidence="2">Toxin CcdB</fullName>
    </recommendedName>
    <alternativeName>
        <fullName evidence="7">Cytotoxic protein CcdB</fullName>
    </alternativeName>
    <alternativeName>
        <fullName evidence="6">Protein LetD</fullName>
    </alternativeName>
</protein>
<proteinExistence type="inferred from homology"/>
<dbReference type="GO" id="GO:0008657">
    <property type="term" value="F:DNA topoisomerase type II (double strand cut, ATP-hydrolyzing) inhibitor activity"/>
    <property type="evidence" value="ECO:0007669"/>
    <property type="project" value="InterPro"/>
</dbReference>